<organism evidence="2 3">
    <name type="scientific">Mycetocola manganoxydans</name>
    <dbReference type="NCBI Taxonomy" id="699879"/>
    <lineage>
        <taxon>Bacteria</taxon>
        <taxon>Bacillati</taxon>
        <taxon>Actinomycetota</taxon>
        <taxon>Actinomycetes</taxon>
        <taxon>Micrococcales</taxon>
        <taxon>Microbacteriaceae</taxon>
        <taxon>Mycetocola</taxon>
    </lineage>
</organism>
<keyword evidence="3" id="KW-1185">Reference proteome</keyword>
<dbReference type="SUPFAM" id="SSF51182">
    <property type="entry name" value="RmlC-like cupins"/>
    <property type="match status" value="1"/>
</dbReference>
<gene>
    <name evidence="2" type="ORF">D9V29_05365</name>
</gene>
<reference evidence="2 3" key="1">
    <citation type="submission" date="2018-10" db="EMBL/GenBank/DDBJ databases">
        <authorList>
            <person name="Li J."/>
        </authorList>
    </citation>
    <scope>NUCLEOTIDE SEQUENCE [LARGE SCALE GENOMIC DNA]</scope>
    <source>
        <strain evidence="2 3">CCTCC AB209002</strain>
    </source>
</reference>
<dbReference type="PANTHER" id="PTHR36440:SF1">
    <property type="entry name" value="PUTATIVE (AFU_ORTHOLOGUE AFUA_8G07350)-RELATED"/>
    <property type="match status" value="1"/>
</dbReference>
<dbReference type="OrthoDB" id="9791637at2"/>
<protein>
    <submittedName>
        <fullName evidence="2">Cupin domain-containing protein</fullName>
    </submittedName>
</protein>
<dbReference type="InterPro" id="IPR053146">
    <property type="entry name" value="QDO-like"/>
</dbReference>
<dbReference type="Proteomes" id="UP000270299">
    <property type="component" value="Unassembled WGS sequence"/>
</dbReference>
<dbReference type="InterPro" id="IPR013096">
    <property type="entry name" value="Cupin_2"/>
</dbReference>
<comment type="caution">
    <text evidence="2">The sequence shown here is derived from an EMBL/GenBank/DDBJ whole genome shotgun (WGS) entry which is preliminary data.</text>
</comment>
<evidence type="ECO:0000313" key="3">
    <source>
        <dbReference type="Proteomes" id="UP000270299"/>
    </source>
</evidence>
<dbReference type="InterPro" id="IPR014710">
    <property type="entry name" value="RmlC-like_jellyroll"/>
</dbReference>
<feature type="domain" description="Cupin type-2" evidence="1">
    <location>
        <begin position="42"/>
        <end position="98"/>
    </location>
</feature>
<dbReference type="PANTHER" id="PTHR36440">
    <property type="entry name" value="PUTATIVE (AFU_ORTHOLOGUE AFUA_8G07350)-RELATED"/>
    <property type="match status" value="1"/>
</dbReference>
<name>A0A3L6ZXC9_9MICO</name>
<evidence type="ECO:0000259" key="1">
    <source>
        <dbReference type="Pfam" id="PF07883"/>
    </source>
</evidence>
<dbReference type="Gene3D" id="2.60.120.10">
    <property type="entry name" value="Jelly Rolls"/>
    <property type="match status" value="1"/>
</dbReference>
<dbReference type="EMBL" id="RCUV01000005">
    <property type="protein sequence ID" value="RLP72567.1"/>
    <property type="molecule type" value="Genomic_DNA"/>
</dbReference>
<proteinExistence type="predicted"/>
<evidence type="ECO:0000313" key="2">
    <source>
        <dbReference type="EMBL" id="RLP72567.1"/>
    </source>
</evidence>
<dbReference type="RefSeq" id="WP_121672284.1">
    <property type="nucleotide sequence ID" value="NZ_BMXM01000001.1"/>
</dbReference>
<dbReference type="InterPro" id="IPR011051">
    <property type="entry name" value="RmlC_Cupin_sf"/>
</dbReference>
<dbReference type="AlphaFoldDB" id="A0A3L6ZXC9"/>
<sequence length="154" mass="16887">MNHTTHFRHAGTGRQLHAPDATLTVVVGGEHTDDGYEIFEIIAPKMDPTPLHRTGWGKSYYVLDGRMLVFVDGESFELDPGSSVAIPPRALHTFTVLTPTVRFLVFSLTGGMGRFHADLDASVPRGKPVDEVLRDIGDVLGRHDVTLENMKAVP</sequence>
<dbReference type="Pfam" id="PF07883">
    <property type="entry name" value="Cupin_2"/>
    <property type="match status" value="1"/>
</dbReference>
<accession>A0A3L6ZXC9</accession>